<dbReference type="PROSITE" id="PS50802">
    <property type="entry name" value="OTU"/>
    <property type="match status" value="1"/>
</dbReference>
<keyword evidence="8" id="KW-0645">Protease</keyword>
<evidence type="ECO:0000256" key="7">
    <source>
        <dbReference type="ARBA" id="ARBA00022553"/>
    </source>
</evidence>
<dbReference type="Gene3D" id="1.10.8.10">
    <property type="entry name" value="DNA helicase RuvA subunit, C-terminal domain"/>
    <property type="match status" value="1"/>
</dbReference>
<evidence type="ECO:0000256" key="2">
    <source>
        <dbReference type="ARBA" id="ARBA00004123"/>
    </source>
</evidence>
<dbReference type="CDD" id="cd14347">
    <property type="entry name" value="UBA_Cezanne_like"/>
    <property type="match status" value="1"/>
</dbReference>
<name>A0ABV0PCJ3_9TELE</name>
<protein>
    <recommendedName>
        <fullName evidence="5">ubiquitinyl hydrolase 1</fullName>
        <ecNumber evidence="5">3.4.19.12</ecNumber>
    </recommendedName>
</protein>
<keyword evidence="6" id="KW-0963">Cytoplasm</keyword>
<keyword evidence="12" id="KW-0378">Hydrolase</keyword>
<feature type="compositionally biased region" description="Low complexity" evidence="16">
    <location>
        <begin position="745"/>
        <end position="760"/>
    </location>
</feature>
<dbReference type="Pfam" id="PF02338">
    <property type="entry name" value="OTU"/>
    <property type="match status" value="1"/>
</dbReference>
<sequence length="861" mass="93637">MTVDMDAVLSDFVRSTGAEPGLARDLLEGKNWDFTAALSDFEQLRQVHAGNLTYSFPEERVYQPSEKEMARVGRPVLHRQDEVVQAASEKRLSRGISHASSTIVSLARSHVSSTGGSSSEPLLDTPLCTFQLPDLTVYRDDFRSFIERDLIEQSMMVALENAGRLNWWTKVVPNCQSLLPLATSGDGNCLLHAASLGMWGFHDRDLMLRKSLYALMDHGLEREALKRRWRWQQTQQNKESGLVYTEEEWQKEWNELLKLASSEPRIHYSTNGTNGAESSEEPVYESLEEFHVFVLAHVLRRPIVVVADTMLRDSGGEAFAPIPFGGIYLPLEVPAAKCHRSPLVLAYDQAHFSALVSMEQKDSSKDQAPLAQPESPTASAGEDARTPPDSGESDKESVSSSSNGNGDTTAGSTANGSGSLAKNSSSSSSSSSSSGSAGPGMGGKDKTKKEKDKDKDKKRADTVANKLGSFGKSLGSKLKKNVGGLMTGKNAGAAGAKQEGGEKKKGSFRGRKGSKDSSPSTQASEDSGKGSPSSGSERLLGTMSSMSSSGGSSTESEHYKYSADVKVSLGILRAAMQGERKFIFASLLTTSNRQPFQEEMIQRYLTDAEDRFHAEQEQQRRDADRKGITNSIQPPKKEVLCGAELSYRPYEAKEELSENSPAFKPTPLNPALYSAVVPIPRPSFIDQPLAAPPLTQHLHMHSHLDTRRQLAGGSPATSYPGLPSYATLPRHCPTTQGPSHPQYISSQGPLSLGPSSLSPSRPAPSYPPEFDPPDYPGAEPIAGGYTNGFRDLSSNLDSRSGQPPIRHYSLGSAGGLAGLQSIRCRTPSCNYYGHPETGNYCSYCYREELRKRETEPVIHRF</sequence>
<dbReference type="Pfam" id="PF22566">
    <property type="entry name" value="UBA_8"/>
    <property type="match status" value="1"/>
</dbReference>
<gene>
    <name evidence="19" type="ORF">GOODEAATRI_008773</name>
</gene>
<dbReference type="InterPro" id="IPR002653">
    <property type="entry name" value="Znf_A20"/>
</dbReference>
<feature type="region of interest" description="Disordered" evidence="16">
    <location>
        <begin position="613"/>
        <end position="634"/>
    </location>
</feature>
<evidence type="ECO:0000256" key="4">
    <source>
        <dbReference type="ARBA" id="ARBA00005865"/>
    </source>
</evidence>
<feature type="compositionally biased region" description="Polar residues" evidence="16">
    <location>
        <begin position="733"/>
        <end position="744"/>
    </location>
</feature>
<keyword evidence="20" id="KW-1185">Reference proteome</keyword>
<evidence type="ECO:0000259" key="17">
    <source>
        <dbReference type="PROSITE" id="PS50802"/>
    </source>
</evidence>
<evidence type="ECO:0000256" key="15">
    <source>
        <dbReference type="ARBA" id="ARBA00023242"/>
    </source>
</evidence>
<evidence type="ECO:0000256" key="8">
    <source>
        <dbReference type="ARBA" id="ARBA00022670"/>
    </source>
</evidence>
<feature type="compositionally biased region" description="Basic and acidic residues" evidence="16">
    <location>
        <begin position="443"/>
        <end position="461"/>
    </location>
</feature>
<feature type="region of interest" description="Disordered" evidence="16">
    <location>
        <begin position="707"/>
        <end position="781"/>
    </location>
</feature>
<dbReference type="Pfam" id="PF01754">
    <property type="entry name" value="zf-A20"/>
    <property type="match status" value="1"/>
</dbReference>
<feature type="compositionally biased region" description="Low complexity" evidence="16">
    <location>
        <begin position="398"/>
        <end position="436"/>
    </location>
</feature>
<evidence type="ECO:0000256" key="14">
    <source>
        <dbReference type="ARBA" id="ARBA00022833"/>
    </source>
</evidence>
<dbReference type="InterPro" id="IPR054109">
    <property type="entry name" value="UBA_8"/>
</dbReference>
<feature type="domain" description="A20-type" evidence="18">
    <location>
        <begin position="818"/>
        <end position="853"/>
    </location>
</feature>
<keyword evidence="14" id="KW-0862">Zinc</keyword>
<proteinExistence type="inferred from homology"/>
<dbReference type="InterPro" id="IPR003323">
    <property type="entry name" value="OTU_dom"/>
</dbReference>
<dbReference type="EMBL" id="JAHRIO010070439">
    <property type="protein sequence ID" value="MEQ2181186.1"/>
    <property type="molecule type" value="Genomic_DNA"/>
</dbReference>
<evidence type="ECO:0000256" key="5">
    <source>
        <dbReference type="ARBA" id="ARBA00012759"/>
    </source>
</evidence>
<evidence type="ECO:0000256" key="3">
    <source>
        <dbReference type="ARBA" id="ARBA00004496"/>
    </source>
</evidence>
<comment type="similarity">
    <text evidence="4">Belongs to the peptidase C64 family.</text>
</comment>
<dbReference type="InterPro" id="IPR051346">
    <property type="entry name" value="OTU_Deubiquitinase"/>
</dbReference>
<evidence type="ECO:0000313" key="20">
    <source>
        <dbReference type="Proteomes" id="UP001476798"/>
    </source>
</evidence>
<dbReference type="Gene3D" id="1.20.5.4770">
    <property type="match status" value="1"/>
</dbReference>
<dbReference type="CDD" id="cd22772">
    <property type="entry name" value="OTU_OTUD7B"/>
    <property type="match status" value="1"/>
</dbReference>
<comment type="caution">
    <text evidence="19">The sequence shown here is derived from an EMBL/GenBank/DDBJ whole genome shotgun (WGS) entry which is preliminary data.</text>
</comment>
<evidence type="ECO:0000256" key="9">
    <source>
        <dbReference type="ARBA" id="ARBA00022723"/>
    </source>
</evidence>
<keyword evidence="13" id="KW-0788">Thiol protease</keyword>
<dbReference type="SMART" id="SM00259">
    <property type="entry name" value="ZnF_A20"/>
    <property type="match status" value="1"/>
</dbReference>
<accession>A0ABV0PCJ3</accession>
<evidence type="ECO:0000313" key="19">
    <source>
        <dbReference type="EMBL" id="MEQ2181186.1"/>
    </source>
</evidence>
<evidence type="ECO:0000256" key="10">
    <source>
        <dbReference type="ARBA" id="ARBA00022771"/>
    </source>
</evidence>
<evidence type="ECO:0000256" key="16">
    <source>
        <dbReference type="SAM" id="MobiDB-lite"/>
    </source>
</evidence>
<reference evidence="19 20" key="1">
    <citation type="submission" date="2021-06" db="EMBL/GenBank/DDBJ databases">
        <authorList>
            <person name="Palmer J.M."/>
        </authorList>
    </citation>
    <scope>NUCLEOTIDE SEQUENCE [LARGE SCALE GENOMIC DNA]</scope>
    <source>
        <strain evidence="19 20">GA_2019</strain>
        <tissue evidence="19">Muscle</tissue>
    </source>
</reference>
<evidence type="ECO:0000256" key="13">
    <source>
        <dbReference type="ARBA" id="ARBA00022807"/>
    </source>
</evidence>
<dbReference type="PROSITE" id="PS51036">
    <property type="entry name" value="ZF_A20"/>
    <property type="match status" value="1"/>
</dbReference>
<feature type="compositionally biased region" description="Low complexity" evidence="16">
    <location>
        <begin position="466"/>
        <end position="497"/>
    </location>
</feature>
<keyword evidence="9" id="KW-0479">Metal-binding</keyword>
<keyword evidence="15" id="KW-0539">Nucleus</keyword>
<comment type="subcellular location">
    <subcellularLocation>
        <location evidence="3">Cytoplasm</location>
    </subcellularLocation>
    <subcellularLocation>
        <location evidence="2">Nucleus</location>
    </subcellularLocation>
</comment>
<feature type="compositionally biased region" description="Polar residues" evidence="16">
    <location>
        <begin position="516"/>
        <end position="536"/>
    </location>
</feature>
<evidence type="ECO:0000259" key="18">
    <source>
        <dbReference type="PROSITE" id="PS51036"/>
    </source>
</evidence>
<feature type="region of interest" description="Disordered" evidence="16">
    <location>
        <begin position="358"/>
        <end position="558"/>
    </location>
</feature>
<comment type="catalytic activity">
    <reaction evidence="1">
        <text>Thiol-dependent hydrolysis of ester, thioester, amide, peptide and isopeptide bonds formed by the C-terminal Gly of ubiquitin (a 76-residue protein attached to proteins as an intracellular targeting signal).</text>
        <dbReference type="EC" id="3.4.19.12"/>
    </reaction>
</comment>
<keyword evidence="7" id="KW-0597">Phosphoprotein</keyword>
<dbReference type="Proteomes" id="UP001476798">
    <property type="component" value="Unassembled WGS sequence"/>
</dbReference>
<feature type="compositionally biased region" description="Pro residues" evidence="16">
    <location>
        <begin position="761"/>
        <end position="775"/>
    </location>
</feature>
<feature type="compositionally biased region" description="Low complexity" evidence="16">
    <location>
        <begin position="542"/>
        <end position="554"/>
    </location>
</feature>
<evidence type="ECO:0000256" key="1">
    <source>
        <dbReference type="ARBA" id="ARBA00000707"/>
    </source>
</evidence>
<dbReference type="SUPFAM" id="SSF57716">
    <property type="entry name" value="Glucocorticoid receptor-like (DNA-binding domain)"/>
    <property type="match status" value="1"/>
</dbReference>
<feature type="compositionally biased region" description="Basic and acidic residues" evidence="16">
    <location>
        <begin position="613"/>
        <end position="627"/>
    </location>
</feature>
<evidence type="ECO:0000256" key="11">
    <source>
        <dbReference type="ARBA" id="ARBA00022786"/>
    </source>
</evidence>
<dbReference type="PANTHER" id="PTHR13367">
    <property type="entry name" value="UBIQUITIN THIOESTERASE"/>
    <property type="match status" value="1"/>
</dbReference>
<dbReference type="EC" id="3.4.19.12" evidence="5"/>
<keyword evidence="11" id="KW-0833">Ubl conjugation pathway</keyword>
<evidence type="ECO:0000256" key="12">
    <source>
        <dbReference type="ARBA" id="ARBA00022801"/>
    </source>
</evidence>
<dbReference type="PANTHER" id="PTHR13367:SF8">
    <property type="entry name" value="OTU DOMAIN-CONTAINING PROTEIN 7B"/>
    <property type="match status" value="1"/>
</dbReference>
<feature type="compositionally biased region" description="Basic and acidic residues" evidence="16">
    <location>
        <begin position="382"/>
        <end position="397"/>
    </location>
</feature>
<organism evidence="19 20">
    <name type="scientific">Goodea atripinnis</name>
    <dbReference type="NCBI Taxonomy" id="208336"/>
    <lineage>
        <taxon>Eukaryota</taxon>
        <taxon>Metazoa</taxon>
        <taxon>Chordata</taxon>
        <taxon>Craniata</taxon>
        <taxon>Vertebrata</taxon>
        <taxon>Euteleostomi</taxon>
        <taxon>Actinopterygii</taxon>
        <taxon>Neopterygii</taxon>
        <taxon>Teleostei</taxon>
        <taxon>Neoteleostei</taxon>
        <taxon>Acanthomorphata</taxon>
        <taxon>Ovalentaria</taxon>
        <taxon>Atherinomorphae</taxon>
        <taxon>Cyprinodontiformes</taxon>
        <taxon>Goodeidae</taxon>
        <taxon>Goodea</taxon>
    </lineage>
</organism>
<keyword evidence="10" id="KW-0863">Zinc-finger</keyword>
<evidence type="ECO:0000256" key="6">
    <source>
        <dbReference type="ARBA" id="ARBA00022490"/>
    </source>
</evidence>
<feature type="domain" description="OTU" evidence="17">
    <location>
        <begin position="178"/>
        <end position="358"/>
    </location>
</feature>